<proteinExistence type="predicted"/>
<sequence>MFAIKSLPKLICALLGITTVVVGMNDGSVRGTSLASSSVAIPSAERKLSECPQDKSLPATVTIDGEDLLHPVALCDFLVAYNRLGRNEHNNVSSPLDWKMLCDDFEPLDQHLCPMGRHLEGICSHRKPHLNPSVRVNFCSPIFSLLTEEQGRSQCTRMCINYVSEARGGCCDIACP</sequence>
<dbReference type="Proteomes" id="UP001153069">
    <property type="component" value="Unassembled WGS sequence"/>
</dbReference>
<evidence type="ECO:0000313" key="2">
    <source>
        <dbReference type="EMBL" id="CAB9499728.1"/>
    </source>
</evidence>
<comment type="caution">
    <text evidence="2">The sequence shown here is derived from an EMBL/GenBank/DDBJ whole genome shotgun (WGS) entry which is preliminary data.</text>
</comment>
<evidence type="ECO:0000313" key="3">
    <source>
        <dbReference type="Proteomes" id="UP001153069"/>
    </source>
</evidence>
<dbReference type="AlphaFoldDB" id="A0A9N8DB24"/>
<keyword evidence="1" id="KW-0732">Signal</keyword>
<gene>
    <name evidence="2" type="ORF">SEMRO_67_G037750.1</name>
</gene>
<name>A0A9N8DB24_9STRA</name>
<feature type="chain" id="PRO_5040104939" description="Secreted protein" evidence="1">
    <location>
        <begin position="24"/>
        <end position="176"/>
    </location>
</feature>
<evidence type="ECO:0000256" key="1">
    <source>
        <dbReference type="SAM" id="SignalP"/>
    </source>
</evidence>
<accession>A0A9N8DB24</accession>
<protein>
    <recommendedName>
        <fullName evidence="4">Secreted protein</fullName>
    </recommendedName>
</protein>
<dbReference type="EMBL" id="CAICTM010000066">
    <property type="protein sequence ID" value="CAB9499728.1"/>
    <property type="molecule type" value="Genomic_DNA"/>
</dbReference>
<evidence type="ECO:0008006" key="4">
    <source>
        <dbReference type="Google" id="ProtNLM"/>
    </source>
</evidence>
<feature type="signal peptide" evidence="1">
    <location>
        <begin position="1"/>
        <end position="23"/>
    </location>
</feature>
<keyword evidence="3" id="KW-1185">Reference proteome</keyword>
<reference evidence="2" key="1">
    <citation type="submission" date="2020-06" db="EMBL/GenBank/DDBJ databases">
        <authorList>
            <consortium name="Plant Systems Biology data submission"/>
        </authorList>
    </citation>
    <scope>NUCLEOTIDE SEQUENCE</scope>
    <source>
        <strain evidence="2">D6</strain>
    </source>
</reference>
<organism evidence="2 3">
    <name type="scientific">Seminavis robusta</name>
    <dbReference type="NCBI Taxonomy" id="568900"/>
    <lineage>
        <taxon>Eukaryota</taxon>
        <taxon>Sar</taxon>
        <taxon>Stramenopiles</taxon>
        <taxon>Ochrophyta</taxon>
        <taxon>Bacillariophyta</taxon>
        <taxon>Bacillariophyceae</taxon>
        <taxon>Bacillariophycidae</taxon>
        <taxon>Naviculales</taxon>
        <taxon>Naviculaceae</taxon>
        <taxon>Seminavis</taxon>
    </lineage>
</organism>